<dbReference type="AlphaFoldDB" id="A0A8T1X9F8"/>
<comment type="similarity">
    <text evidence="1">Belongs to the peptidase S33 family.</text>
</comment>
<gene>
    <name evidence="5" type="ORF">PHYBOEH_003849</name>
</gene>
<name>A0A8T1X9F8_9STRA</name>
<dbReference type="InterPro" id="IPR051601">
    <property type="entry name" value="Serine_prot/Carboxylest_S33"/>
</dbReference>
<evidence type="ECO:0008006" key="7">
    <source>
        <dbReference type="Google" id="ProtNLM"/>
    </source>
</evidence>
<organism evidence="5 6">
    <name type="scientific">Phytophthora boehmeriae</name>
    <dbReference type="NCBI Taxonomy" id="109152"/>
    <lineage>
        <taxon>Eukaryota</taxon>
        <taxon>Sar</taxon>
        <taxon>Stramenopiles</taxon>
        <taxon>Oomycota</taxon>
        <taxon>Peronosporomycetes</taxon>
        <taxon>Peronosporales</taxon>
        <taxon>Peronosporaceae</taxon>
        <taxon>Phytophthora</taxon>
    </lineage>
</organism>
<evidence type="ECO:0000256" key="2">
    <source>
        <dbReference type="ARBA" id="ARBA00022801"/>
    </source>
</evidence>
<keyword evidence="4" id="KW-1133">Transmembrane helix</keyword>
<dbReference type="GO" id="GO:0016787">
    <property type="term" value="F:hydrolase activity"/>
    <property type="evidence" value="ECO:0007669"/>
    <property type="project" value="UniProtKB-KW"/>
</dbReference>
<reference evidence="5" key="1">
    <citation type="submission" date="2021-02" db="EMBL/GenBank/DDBJ databases">
        <authorList>
            <person name="Palmer J.M."/>
        </authorList>
    </citation>
    <scope>NUCLEOTIDE SEQUENCE</scope>
    <source>
        <strain evidence="5">SCRP23</strain>
    </source>
</reference>
<comment type="caution">
    <text evidence="5">The sequence shown here is derived from an EMBL/GenBank/DDBJ whole genome shotgun (WGS) entry which is preliminary data.</text>
</comment>
<feature type="transmembrane region" description="Helical" evidence="4">
    <location>
        <begin position="610"/>
        <end position="632"/>
    </location>
</feature>
<feature type="compositionally biased region" description="Low complexity" evidence="3">
    <location>
        <begin position="572"/>
        <end position="590"/>
    </location>
</feature>
<keyword evidence="4" id="KW-0472">Membrane</keyword>
<dbReference type="OrthoDB" id="115278at2759"/>
<evidence type="ECO:0000256" key="1">
    <source>
        <dbReference type="ARBA" id="ARBA00010088"/>
    </source>
</evidence>
<accession>A0A8T1X9F8</accession>
<dbReference type="Proteomes" id="UP000693981">
    <property type="component" value="Unassembled WGS sequence"/>
</dbReference>
<keyword evidence="4" id="KW-0812">Transmembrane</keyword>
<evidence type="ECO:0000256" key="4">
    <source>
        <dbReference type="SAM" id="Phobius"/>
    </source>
</evidence>
<dbReference type="EMBL" id="JAGDFL010000021">
    <property type="protein sequence ID" value="KAG7400938.1"/>
    <property type="molecule type" value="Genomic_DNA"/>
</dbReference>
<dbReference type="PANTHER" id="PTHR43248:SF3">
    <property type="entry name" value="AB HYDROLASE-1 DOMAIN-CONTAINING PROTEIN"/>
    <property type="match status" value="1"/>
</dbReference>
<evidence type="ECO:0000313" key="5">
    <source>
        <dbReference type="EMBL" id="KAG7400938.1"/>
    </source>
</evidence>
<dbReference type="PANTHER" id="PTHR43248">
    <property type="entry name" value="2-SUCCINYL-6-HYDROXY-2,4-CYCLOHEXADIENE-1-CARBOXYLATE SYNTHASE"/>
    <property type="match status" value="1"/>
</dbReference>
<keyword evidence="2" id="KW-0378">Hydrolase</keyword>
<sequence>MDSAIANAFNITVQCTKVELPLCYEGICNAENDTATIAVSLKRIPALIADSTSGKVQAIWYLPDRPDVQTREEVDLEMALLYQELMNTVDIYTLDLRGTGNSTALSCNASDGSLLQANVFARNNGDINLRDVQACAQHLQDLGYTNLRAFSLASAARDIEKVVADTQTDLQVIIYALGYGTLVAQQLMQREASQIVGCVLDGALGMPAGDTGSASLSLSEVEAAAYELSKSAKDFGEVANGFIAWCQADTSCSTMFSGATPTTMINTTLFEVYDRLDGDATSMCAAILSDVDASGSINSATASVTPPSFVLRQLMAQMMESSTLRAFIPVLTYRFHRCGSEDLVVLSNFVNTTLKTLHGSDTPDLLYAIQAFSELWERPTANQTELTNRFTDSAISDGREYTQLLSYCLFTGDSSPACVNATTFEHASTATSRNGATLSYEHDAIDVTTNVIPSGASILLLSSGLDPISPPKYAAALFDSLQGVNKAHLVAPNGTHGVVQSAMLSNGTGCGRQVLASYVRHSGNLSAYDATCMDEVLPPSLAITNISTLLVLGVSDAYDGVLDIGSESDGSIGASGSSNSPAGSPSSGSSIDDLNKQISALESSRRRYKMALIIVGSALAALLVGGVVLLFWRHHRKKQLEYEEVLLRHMRGDADNELELMHSIYLLSSSPSSNGERGRDASRQ</sequence>
<keyword evidence="6" id="KW-1185">Reference proteome</keyword>
<feature type="region of interest" description="Disordered" evidence="3">
    <location>
        <begin position="572"/>
        <end position="592"/>
    </location>
</feature>
<protein>
    <recommendedName>
        <fullName evidence="7">Peptidase S33 tripeptidyl aminopeptidase-like C-terminal domain-containing protein</fullName>
    </recommendedName>
</protein>
<proteinExistence type="inferred from homology"/>
<evidence type="ECO:0000256" key="3">
    <source>
        <dbReference type="SAM" id="MobiDB-lite"/>
    </source>
</evidence>
<evidence type="ECO:0000313" key="6">
    <source>
        <dbReference type="Proteomes" id="UP000693981"/>
    </source>
</evidence>